<dbReference type="InterPro" id="IPR011047">
    <property type="entry name" value="Quinoprotein_ADH-like_sf"/>
</dbReference>
<dbReference type="EMBL" id="CP101751">
    <property type="protein sequence ID" value="UUC45152.1"/>
    <property type="molecule type" value="Genomic_DNA"/>
</dbReference>
<protein>
    <recommendedName>
        <fullName evidence="3">DNRLRE domain-containing protein</fullName>
    </recommendedName>
</protein>
<accession>A0ABY5IUE0</accession>
<name>A0ABY5IUE0_9FLAO</name>
<dbReference type="InterPro" id="IPR015943">
    <property type="entry name" value="WD40/YVTN_repeat-like_dom_sf"/>
</dbReference>
<keyword evidence="2" id="KW-1185">Reference proteome</keyword>
<dbReference type="Gene3D" id="2.130.10.10">
    <property type="entry name" value="YVTN repeat-like/Quinoprotein amine dehydrogenase"/>
    <property type="match status" value="1"/>
</dbReference>
<evidence type="ECO:0000313" key="2">
    <source>
        <dbReference type="Proteomes" id="UP001059844"/>
    </source>
</evidence>
<dbReference type="SUPFAM" id="SSF50998">
    <property type="entry name" value="Quinoprotein alcohol dehydrogenase-like"/>
    <property type="match status" value="1"/>
</dbReference>
<gene>
    <name evidence="1" type="ORF">NOX80_16195</name>
</gene>
<evidence type="ECO:0008006" key="3">
    <source>
        <dbReference type="Google" id="ProtNLM"/>
    </source>
</evidence>
<sequence>MNKIGYSYMLLLLVLLTKSETLFAQSKYTALLPEIDKAVPIESNNDLRVAADDKGNETNKSFFKFDFRNLPANAKIETLNLKLYNRPNVNMSDFSVQMITALRGTNGWTGTETSLTDPKLSWAILNNNTEGPVGRAEIRKSTTSITMKLKFPGSLKPVTDFLPDGILSLVTRSPEKGQDTRFFSSITSETPSNFSKKPKLLVAYEIDPYPFREDWAQPFGNAQHNSLLNWKSNTFVQEARIRTLPYGGGYLQEIGPTGALAIYKDLPVVFTQSTTGTSAVFYVKQLDSKGNVLWQKDVDDVAKSWPLIDEQGRLYYISKSGKLSILDLNNAGNTLFSKSLSDTTNKQLSAINNNAAIGYDGTLYLPSDTGIVALSAYPQCKIRWKYEPKANEINGPVSLSPDESKAFFIAVDTQQKKSRLIVLDNLDGSIIATSDYVLDGYQNDTNFYIPAPVVQNNAKVFVLNGFDNGNKLFVFDLDDKGGISRTQFITSGSSVNTGISQPVVDAESNVFFVFNFKLAKYNPSLNIAEVFEQSAELDNASVLVTDASSHIYATDPYSKTKKILGFQTNTDNPNAFAIAIDDTIQNTKKNIVLAPDGTLYTVTATNLIAVTAGKLAENDYVVDQTNLKTNTVYRATNSITVKGITLAPSVNTILNSGGSISFEPGFTVTKGAQLNCKTAN</sequence>
<dbReference type="RefSeq" id="WP_256550843.1">
    <property type="nucleotide sequence ID" value="NZ_CP101751.1"/>
</dbReference>
<reference evidence="1" key="1">
    <citation type="submission" date="2022-07" db="EMBL/GenBank/DDBJ databases">
        <title>Isolation, identification, and degradation of a PFOSA degrading strain from sewage treatment plant.</title>
        <authorList>
            <person name="Zhang L."/>
            <person name="Huo Y."/>
        </authorList>
    </citation>
    <scope>NUCLEOTIDE SEQUENCE</scope>
    <source>
        <strain evidence="1">C1</strain>
    </source>
</reference>
<dbReference type="Proteomes" id="UP001059844">
    <property type="component" value="Chromosome"/>
</dbReference>
<evidence type="ECO:0000313" key="1">
    <source>
        <dbReference type="EMBL" id="UUC45152.1"/>
    </source>
</evidence>
<proteinExistence type="predicted"/>
<organism evidence="1 2">
    <name type="scientific">Flavobacterium cerinum</name>
    <dbReference type="NCBI Taxonomy" id="2502784"/>
    <lineage>
        <taxon>Bacteria</taxon>
        <taxon>Pseudomonadati</taxon>
        <taxon>Bacteroidota</taxon>
        <taxon>Flavobacteriia</taxon>
        <taxon>Flavobacteriales</taxon>
        <taxon>Flavobacteriaceae</taxon>
        <taxon>Flavobacterium</taxon>
    </lineage>
</organism>